<dbReference type="Pfam" id="PF02789">
    <property type="entry name" value="Peptidase_M17_N"/>
    <property type="match status" value="1"/>
</dbReference>
<evidence type="ECO:0000313" key="10">
    <source>
        <dbReference type="EMBL" id="NDL57251.1"/>
    </source>
</evidence>
<dbReference type="PRINTS" id="PR00481">
    <property type="entry name" value="LAMNOPPTDASE"/>
</dbReference>
<feature type="domain" description="Cytosol aminopeptidase" evidence="9">
    <location>
        <begin position="343"/>
        <end position="350"/>
    </location>
</feature>
<evidence type="ECO:0000256" key="8">
    <source>
        <dbReference type="HAMAP-Rule" id="MF_00181"/>
    </source>
</evidence>
<accession>A0A7K3M1S6</accession>
<comment type="catalytic activity">
    <reaction evidence="2 8">
        <text>Release of an N-terminal amino acid, preferentially leucine, but not glutamic or aspartic acids.</text>
        <dbReference type="EC" id="3.4.11.10"/>
    </reaction>
</comment>
<keyword evidence="11" id="KW-1185">Reference proteome</keyword>
<comment type="catalytic activity">
    <reaction evidence="1 8">
        <text>Release of an N-terminal amino acid, Xaa-|-Yaa-, in which Xaa is preferably Leu, but may be other amino acids including Pro although not Arg or Lys, and Yaa may be Pro. Amino acid amides and methyl esters are also readily hydrolyzed, but rates on arylamides are exceedingly low.</text>
        <dbReference type="EC" id="3.4.11.1"/>
    </reaction>
</comment>
<dbReference type="SUPFAM" id="SSF53187">
    <property type="entry name" value="Zn-dependent exopeptidases"/>
    <property type="match status" value="1"/>
</dbReference>
<dbReference type="Gene3D" id="3.40.220.10">
    <property type="entry name" value="Leucine Aminopeptidase, subunit E, domain 1"/>
    <property type="match status" value="1"/>
</dbReference>
<comment type="subcellular location">
    <subcellularLocation>
        <location evidence="8">Cytoplasm</location>
    </subcellularLocation>
</comment>
<dbReference type="InterPro" id="IPR023042">
    <property type="entry name" value="Peptidase_M17_leu_NH2_pept"/>
</dbReference>
<dbReference type="RefSeq" id="WP_162449910.1">
    <property type="nucleotide sequence ID" value="NZ_WLZY01000002.1"/>
</dbReference>
<dbReference type="GO" id="GO:0070006">
    <property type="term" value="F:metalloaminopeptidase activity"/>
    <property type="evidence" value="ECO:0007669"/>
    <property type="project" value="InterPro"/>
</dbReference>
<evidence type="ECO:0000256" key="3">
    <source>
        <dbReference type="ARBA" id="ARBA00009528"/>
    </source>
</evidence>
<evidence type="ECO:0000313" key="11">
    <source>
        <dbReference type="Proteomes" id="UP000460435"/>
    </source>
</evidence>
<dbReference type="InterPro" id="IPR011356">
    <property type="entry name" value="Leucine_aapep/pepB"/>
</dbReference>
<dbReference type="EC" id="3.4.11.1" evidence="8"/>
<dbReference type="InterPro" id="IPR008283">
    <property type="entry name" value="Peptidase_M17_N"/>
</dbReference>
<dbReference type="Proteomes" id="UP000460435">
    <property type="component" value="Unassembled WGS sequence"/>
</dbReference>
<dbReference type="GO" id="GO:0005737">
    <property type="term" value="C:cytoplasm"/>
    <property type="evidence" value="ECO:0007669"/>
    <property type="project" value="UniProtKB-SubCell"/>
</dbReference>
<keyword evidence="4 8" id="KW-0031">Aminopeptidase</keyword>
<keyword evidence="6 8" id="KW-0378">Hydrolase</keyword>
<dbReference type="HAMAP" id="MF_00181">
    <property type="entry name" value="Cytosol_peptidase_M17"/>
    <property type="match status" value="1"/>
</dbReference>
<evidence type="ECO:0000256" key="1">
    <source>
        <dbReference type="ARBA" id="ARBA00000135"/>
    </source>
</evidence>
<keyword evidence="5 8" id="KW-0645">Protease</keyword>
<dbReference type="NCBIfam" id="NF002073">
    <property type="entry name" value="PRK00913.1-2"/>
    <property type="match status" value="1"/>
</dbReference>
<dbReference type="Gene3D" id="3.40.630.10">
    <property type="entry name" value="Zn peptidases"/>
    <property type="match status" value="1"/>
</dbReference>
<keyword evidence="8" id="KW-0479">Metal-binding</keyword>
<dbReference type="AlphaFoldDB" id="A0A7K3M1S6"/>
<feature type="binding site" evidence="8">
    <location>
        <position position="347"/>
    </location>
    <ligand>
        <name>Mn(2+)</name>
        <dbReference type="ChEBI" id="CHEBI:29035"/>
        <label>1</label>
    </ligand>
</feature>
<dbReference type="InterPro" id="IPR000819">
    <property type="entry name" value="Peptidase_M17_C"/>
</dbReference>
<dbReference type="GO" id="GO:0030145">
    <property type="term" value="F:manganese ion binding"/>
    <property type="evidence" value="ECO:0007669"/>
    <property type="project" value="UniProtKB-UniRule"/>
</dbReference>
<evidence type="ECO:0000256" key="5">
    <source>
        <dbReference type="ARBA" id="ARBA00022670"/>
    </source>
</evidence>
<comment type="cofactor">
    <cofactor evidence="8">
        <name>Mn(2+)</name>
        <dbReference type="ChEBI" id="CHEBI:29035"/>
    </cofactor>
    <text evidence="8">Binds 2 manganese ions per subunit.</text>
</comment>
<organism evidence="10 11">
    <name type="scientific">Phytoactinopolyspora mesophila</name>
    <dbReference type="NCBI Taxonomy" id="2650750"/>
    <lineage>
        <taxon>Bacteria</taxon>
        <taxon>Bacillati</taxon>
        <taxon>Actinomycetota</taxon>
        <taxon>Actinomycetes</taxon>
        <taxon>Jiangellales</taxon>
        <taxon>Jiangellaceae</taxon>
        <taxon>Phytoactinopolyspora</taxon>
    </lineage>
</organism>
<feature type="binding site" evidence="8">
    <location>
        <position position="268"/>
    </location>
    <ligand>
        <name>Mn(2+)</name>
        <dbReference type="ChEBI" id="CHEBI:29035"/>
        <label>1</label>
    </ligand>
</feature>
<sequence length="499" mass="50872">MSAVTLSSANPTGLKVDAVVIGIAASDNGIVLQAGAEPVDKALKGSLATTLTQLGATGAADEVTKLPTMGKAKAPVIVAVGLGSPGEPGTPEHREQLRRAAGAATRALAGTASAAYALPIDGEADAAAITEGVLMGAYSFDEYKTGDTKTPVGAVTVVGPGVKAKAVREAVARAEIVATAVNRARDWINTPPRDLGPKAFADLSTKLVKGTKLSIEVLDEKALAKGGYGGLTGVGQGSANPPRLVRLSYRPARAKKHVALVGKGITFDTGGLSLKPSDAMKTMKCDMGGAAAVVAATLAIAELAPRVAVTTYAAMAENMPSGEAQRPSDVITIYGGKTVEVLNTDAEGRLVLADALVRAKEDEPDVIVDVATLTGAAVVALGTRVSGIMANNDDFATQVQASAQAAGEHMWPLPLPAELREKLDSQIADIANIGDRQGGALQAGLFLKEFVDDDVPWAHLDIAGPAFNEGQPFGYTPQGATGAAVRTLVKIVDDVDHAG</sequence>
<feature type="binding site" evidence="8">
    <location>
        <position position="286"/>
    </location>
    <ligand>
        <name>Mn(2+)</name>
        <dbReference type="ChEBI" id="CHEBI:29035"/>
        <label>2</label>
    </ligand>
</feature>
<comment type="similarity">
    <text evidence="3 8">Belongs to the peptidase M17 family.</text>
</comment>
<gene>
    <name evidence="8" type="primary">pepA</name>
    <name evidence="10" type="ORF">F7O44_09235</name>
</gene>
<feature type="active site" evidence="8">
    <location>
        <position position="275"/>
    </location>
</feature>
<proteinExistence type="inferred from homology"/>
<feature type="binding site" evidence="8">
    <location>
        <position position="345"/>
    </location>
    <ligand>
        <name>Mn(2+)</name>
        <dbReference type="ChEBI" id="CHEBI:29035"/>
        <label>1</label>
    </ligand>
</feature>
<dbReference type="CDD" id="cd00433">
    <property type="entry name" value="Peptidase_M17"/>
    <property type="match status" value="1"/>
</dbReference>
<dbReference type="PROSITE" id="PS00631">
    <property type="entry name" value="CYTOSOL_AP"/>
    <property type="match status" value="1"/>
</dbReference>
<evidence type="ECO:0000256" key="4">
    <source>
        <dbReference type="ARBA" id="ARBA00022438"/>
    </source>
</evidence>
<evidence type="ECO:0000256" key="7">
    <source>
        <dbReference type="ARBA" id="ARBA00049972"/>
    </source>
</evidence>
<dbReference type="PANTHER" id="PTHR11963">
    <property type="entry name" value="LEUCINE AMINOPEPTIDASE-RELATED"/>
    <property type="match status" value="1"/>
</dbReference>
<dbReference type="EC" id="3.4.11.10" evidence="8"/>
<feature type="binding site" evidence="8">
    <location>
        <position position="263"/>
    </location>
    <ligand>
        <name>Mn(2+)</name>
        <dbReference type="ChEBI" id="CHEBI:29035"/>
        <label>2</label>
    </ligand>
</feature>
<name>A0A7K3M1S6_9ACTN</name>
<feature type="active site" evidence="8">
    <location>
        <position position="349"/>
    </location>
</feature>
<dbReference type="PANTHER" id="PTHR11963:SF23">
    <property type="entry name" value="CYTOSOL AMINOPEPTIDASE"/>
    <property type="match status" value="1"/>
</dbReference>
<reference evidence="10 11" key="1">
    <citation type="submission" date="2019-11" db="EMBL/GenBank/DDBJ databases">
        <authorList>
            <person name="Li X.-J."/>
            <person name="Feng X.-M."/>
        </authorList>
    </citation>
    <scope>NUCLEOTIDE SEQUENCE [LARGE SCALE GENOMIC DNA]</scope>
    <source>
        <strain evidence="10 11">XMNu-373</strain>
    </source>
</reference>
<dbReference type="GO" id="GO:0006508">
    <property type="term" value="P:proteolysis"/>
    <property type="evidence" value="ECO:0007669"/>
    <property type="project" value="UniProtKB-KW"/>
</dbReference>
<feature type="binding site" evidence="8">
    <location>
        <position position="268"/>
    </location>
    <ligand>
        <name>Mn(2+)</name>
        <dbReference type="ChEBI" id="CHEBI:29035"/>
        <label>2</label>
    </ligand>
</feature>
<dbReference type="SUPFAM" id="SSF52949">
    <property type="entry name" value="Macro domain-like"/>
    <property type="match status" value="1"/>
</dbReference>
<feature type="binding site" evidence="8">
    <location>
        <position position="347"/>
    </location>
    <ligand>
        <name>Mn(2+)</name>
        <dbReference type="ChEBI" id="CHEBI:29035"/>
        <label>2</label>
    </ligand>
</feature>
<evidence type="ECO:0000259" key="9">
    <source>
        <dbReference type="PROSITE" id="PS00631"/>
    </source>
</evidence>
<evidence type="ECO:0000256" key="6">
    <source>
        <dbReference type="ARBA" id="ARBA00022801"/>
    </source>
</evidence>
<protein>
    <recommendedName>
        <fullName evidence="8">Probable cytosol aminopeptidase</fullName>
        <ecNumber evidence="8">3.4.11.1</ecNumber>
    </recommendedName>
    <alternativeName>
        <fullName evidence="8">Leucine aminopeptidase</fullName>
        <shortName evidence="8">LAP</shortName>
        <ecNumber evidence="8">3.4.11.10</ecNumber>
    </alternativeName>
    <alternativeName>
        <fullName evidence="8">Leucyl aminopeptidase</fullName>
    </alternativeName>
</protein>
<keyword evidence="8" id="KW-0963">Cytoplasm</keyword>
<dbReference type="Pfam" id="PF00883">
    <property type="entry name" value="Peptidase_M17"/>
    <property type="match status" value="1"/>
</dbReference>
<comment type="function">
    <text evidence="7 8">Presumably involved in the processing and regular turnover of intracellular proteins. Catalyzes the removal of unsubstituted N-terminal amino acids from various peptides.</text>
</comment>
<dbReference type="InterPro" id="IPR043472">
    <property type="entry name" value="Macro_dom-like"/>
</dbReference>
<comment type="caution">
    <text evidence="10">The sequence shown here is derived from an EMBL/GenBank/DDBJ whole genome shotgun (WGS) entry which is preliminary data.</text>
</comment>
<dbReference type="EMBL" id="WLZY01000002">
    <property type="protein sequence ID" value="NDL57251.1"/>
    <property type="molecule type" value="Genomic_DNA"/>
</dbReference>
<keyword evidence="8" id="KW-0464">Manganese</keyword>
<evidence type="ECO:0000256" key="2">
    <source>
        <dbReference type="ARBA" id="ARBA00000967"/>
    </source>
</evidence>